<evidence type="ECO:0000256" key="4">
    <source>
        <dbReference type="SAM" id="Phobius"/>
    </source>
</evidence>
<dbReference type="InterPro" id="IPR036890">
    <property type="entry name" value="HATPase_C_sf"/>
</dbReference>
<keyword evidence="7" id="KW-1185">Reference proteome</keyword>
<keyword evidence="1" id="KW-0808">Transferase</keyword>
<dbReference type="InterPro" id="IPR011712">
    <property type="entry name" value="Sig_transdc_His_kin_sub3_dim/P"/>
</dbReference>
<gene>
    <name evidence="6" type="ORF">Dsi01nite_037700</name>
</gene>
<keyword evidence="4" id="KW-0812">Transmembrane</keyword>
<evidence type="ECO:0000313" key="6">
    <source>
        <dbReference type="EMBL" id="GIG45729.1"/>
    </source>
</evidence>
<feature type="transmembrane region" description="Helical" evidence="4">
    <location>
        <begin position="75"/>
        <end position="98"/>
    </location>
</feature>
<evidence type="ECO:0000259" key="5">
    <source>
        <dbReference type="SMART" id="SM00387"/>
    </source>
</evidence>
<protein>
    <recommendedName>
        <fullName evidence="5">Histidine kinase/HSP90-like ATPase domain-containing protein</fullName>
    </recommendedName>
</protein>
<dbReference type="CDD" id="cd16917">
    <property type="entry name" value="HATPase_UhpB-NarQ-NarX-like"/>
    <property type="match status" value="1"/>
</dbReference>
<feature type="transmembrane region" description="Helical" evidence="4">
    <location>
        <begin position="193"/>
        <end position="212"/>
    </location>
</feature>
<dbReference type="Gene3D" id="3.30.565.10">
    <property type="entry name" value="Histidine kinase-like ATPase, C-terminal domain"/>
    <property type="match status" value="1"/>
</dbReference>
<dbReference type="PANTHER" id="PTHR24421">
    <property type="entry name" value="NITRATE/NITRITE SENSOR PROTEIN NARX-RELATED"/>
    <property type="match status" value="1"/>
</dbReference>
<dbReference type="SUPFAM" id="SSF55874">
    <property type="entry name" value="ATPase domain of HSP90 chaperone/DNA topoisomerase II/histidine kinase"/>
    <property type="match status" value="1"/>
</dbReference>
<proteinExistence type="predicted"/>
<dbReference type="SMART" id="SM00387">
    <property type="entry name" value="HATPase_c"/>
    <property type="match status" value="1"/>
</dbReference>
<feature type="transmembrane region" description="Helical" evidence="4">
    <location>
        <begin position="168"/>
        <end position="187"/>
    </location>
</feature>
<dbReference type="Pfam" id="PF02518">
    <property type="entry name" value="HATPase_c"/>
    <property type="match status" value="1"/>
</dbReference>
<dbReference type="GO" id="GO:0000155">
    <property type="term" value="F:phosphorelay sensor kinase activity"/>
    <property type="evidence" value="ECO:0007669"/>
    <property type="project" value="InterPro"/>
</dbReference>
<evidence type="ECO:0000256" key="3">
    <source>
        <dbReference type="ARBA" id="ARBA00023012"/>
    </source>
</evidence>
<reference evidence="6" key="1">
    <citation type="submission" date="2021-01" db="EMBL/GenBank/DDBJ databases">
        <title>Whole genome shotgun sequence of Dactylosporangium siamense NBRC 106093.</title>
        <authorList>
            <person name="Komaki H."/>
            <person name="Tamura T."/>
        </authorList>
    </citation>
    <scope>NUCLEOTIDE SEQUENCE</scope>
    <source>
        <strain evidence="6">NBRC 106093</strain>
    </source>
</reference>
<keyword evidence="4" id="KW-1133">Transmembrane helix</keyword>
<sequence length="683" mass="72526">MSSEATIGSVGRALRLGRAAVLTAIGLLLAGFVAGLIAWGHQADAASPAWVAPEGWSAGQLRDVLSGWALPQRWYVGYFLLLELMLTAVSVVAAGFVLRGRLSWLRLYLAFVLVLFAVAGGGVPYVVGRLVPALADPAALLQGVAWIGLFQLAYVFPDGRFAPRWGRWFAAGWAAYLVASVTVPALAGSPAEAVILLVLFGSCAVAQVYRYVRVSGPQERRQTKLVMFAVALRFALTIAYATTPLLRIQHETSSRGLAVYAVLMLVSYAMAALLPAAIAVAIVRHRLFDVDTVISRTLLFVILTGFVVSVYAVVVAGVGALWPADRTIAGPLLAAGIVAVVFNPVRERVQRAVGRVVHGERGDPYGVLSRLGRRMTEIVEPDQVAPAIVDAVGRALNAPYVAVHLDGDLTASIGTATTELESVALTYQGSQLGRLEIAGPLDRLDRRLVADLADHCGAALSAARESARTRRLAADLQRAREKLVAAREEERRRIRRDLHDSLGSALGSQALTIDAARSLIGSDPATADTILGELKTQSQQALQEVRRLARELRPPVLDELGLAAALEHAAEQHRTFHLDVHVDDLPGLPAAVEVAAFRIAHEALTNVARHAGAATARLRVTVEDDALCLQVVDDGVGLPAGMRPGVGTLSMRERAEELGGTLDIGAATGGGTVVTARLPVRSE</sequence>
<keyword evidence="3" id="KW-0902">Two-component regulatory system</keyword>
<feature type="transmembrane region" description="Helical" evidence="4">
    <location>
        <begin position="297"/>
        <end position="322"/>
    </location>
</feature>
<feature type="transmembrane region" description="Helical" evidence="4">
    <location>
        <begin position="258"/>
        <end position="285"/>
    </location>
</feature>
<organism evidence="6 7">
    <name type="scientific">Dactylosporangium siamense</name>
    <dbReference type="NCBI Taxonomy" id="685454"/>
    <lineage>
        <taxon>Bacteria</taxon>
        <taxon>Bacillati</taxon>
        <taxon>Actinomycetota</taxon>
        <taxon>Actinomycetes</taxon>
        <taxon>Micromonosporales</taxon>
        <taxon>Micromonosporaceae</taxon>
        <taxon>Dactylosporangium</taxon>
    </lineage>
</organism>
<feature type="transmembrane region" description="Helical" evidence="4">
    <location>
        <begin position="105"/>
        <end position="127"/>
    </location>
</feature>
<name>A0A919U7P6_9ACTN</name>
<dbReference type="AlphaFoldDB" id="A0A919U7P6"/>
<feature type="transmembrane region" description="Helical" evidence="4">
    <location>
        <begin position="328"/>
        <end position="345"/>
    </location>
</feature>
<dbReference type="GO" id="GO:0046983">
    <property type="term" value="F:protein dimerization activity"/>
    <property type="evidence" value="ECO:0007669"/>
    <property type="project" value="InterPro"/>
</dbReference>
<feature type="domain" description="Histidine kinase/HSP90-like ATPase" evidence="5">
    <location>
        <begin position="591"/>
        <end position="682"/>
    </location>
</feature>
<evidence type="ECO:0000256" key="1">
    <source>
        <dbReference type="ARBA" id="ARBA00022679"/>
    </source>
</evidence>
<keyword evidence="2" id="KW-0418">Kinase</keyword>
<keyword evidence="4" id="KW-0472">Membrane</keyword>
<evidence type="ECO:0000313" key="7">
    <source>
        <dbReference type="Proteomes" id="UP000660611"/>
    </source>
</evidence>
<feature type="transmembrane region" description="Helical" evidence="4">
    <location>
        <begin position="20"/>
        <end position="40"/>
    </location>
</feature>
<dbReference type="RefSeq" id="WP_203847528.1">
    <property type="nucleotide sequence ID" value="NZ_BAAAVW010000011.1"/>
</dbReference>
<evidence type="ECO:0000256" key="2">
    <source>
        <dbReference type="ARBA" id="ARBA00022777"/>
    </source>
</evidence>
<comment type="caution">
    <text evidence="6">The sequence shown here is derived from an EMBL/GenBank/DDBJ whole genome shotgun (WGS) entry which is preliminary data.</text>
</comment>
<accession>A0A919U7P6</accession>
<dbReference type="Gene3D" id="1.20.5.1930">
    <property type="match status" value="1"/>
</dbReference>
<feature type="transmembrane region" description="Helical" evidence="4">
    <location>
        <begin position="139"/>
        <end position="156"/>
    </location>
</feature>
<dbReference type="InterPro" id="IPR003594">
    <property type="entry name" value="HATPase_dom"/>
</dbReference>
<dbReference type="GO" id="GO:0016020">
    <property type="term" value="C:membrane"/>
    <property type="evidence" value="ECO:0007669"/>
    <property type="project" value="InterPro"/>
</dbReference>
<dbReference type="Pfam" id="PF07730">
    <property type="entry name" value="HisKA_3"/>
    <property type="match status" value="1"/>
</dbReference>
<feature type="transmembrane region" description="Helical" evidence="4">
    <location>
        <begin position="224"/>
        <end position="246"/>
    </location>
</feature>
<dbReference type="InterPro" id="IPR050482">
    <property type="entry name" value="Sensor_HK_TwoCompSys"/>
</dbReference>
<dbReference type="EMBL" id="BONQ01000055">
    <property type="protein sequence ID" value="GIG45729.1"/>
    <property type="molecule type" value="Genomic_DNA"/>
</dbReference>
<dbReference type="Proteomes" id="UP000660611">
    <property type="component" value="Unassembled WGS sequence"/>
</dbReference>